<dbReference type="Proteomes" id="UP000026915">
    <property type="component" value="Chromosome 5"/>
</dbReference>
<protein>
    <submittedName>
        <fullName evidence="1">Uncharacterized protein</fullName>
    </submittedName>
</protein>
<name>A0A061EV19_THECC</name>
<dbReference type="Gramene" id="EOY08940">
    <property type="protein sequence ID" value="EOY08940"/>
    <property type="gene ID" value="TCM_024233"/>
</dbReference>
<organism evidence="1 2">
    <name type="scientific">Theobroma cacao</name>
    <name type="common">Cacao</name>
    <name type="synonym">Cocoa</name>
    <dbReference type="NCBI Taxonomy" id="3641"/>
    <lineage>
        <taxon>Eukaryota</taxon>
        <taxon>Viridiplantae</taxon>
        <taxon>Streptophyta</taxon>
        <taxon>Embryophyta</taxon>
        <taxon>Tracheophyta</taxon>
        <taxon>Spermatophyta</taxon>
        <taxon>Magnoliopsida</taxon>
        <taxon>eudicotyledons</taxon>
        <taxon>Gunneridae</taxon>
        <taxon>Pentapetalae</taxon>
        <taxon>rosids</taxon>
        <taxon>malvids</taxon>
        <taxon>Malvales</taxon>
        <taxon>Malvaceae</taxon>
        <taxon>Byttnerioideae</taxon>
        <taxon>Theobroma</taxon>
    </lineage>
</organism>
<gene>
    <name evidence="1" type="ORF">TCM_024233</name>
</gene>
<accession>A0A061EV19</accession>
<reference evidence="1 2" key="1">
    <citation type="journal article" date="2013" name="Genome Biol.">
        <title>The genome sequence of the most widely cultivated cacao type and its use to identify candidate genes regulating pod color.</title>
        <authorList>
            <person name="Motamayor J.C."/>
            <person name="Mockaitis K."/>
            <person name="Schmutz J."/>
            <person name="Haiminen N."/>
            <person name="Iii D.L."/>
            <person name="Cornejo O."/>
            <person name="Findley S.D."/>
            <person name="Zheng P."/>
            <person name="Utro F."/>
            <person name="Royaert S."/>
            <person name="Saski C."/>
            <person name="Jenkins J."/>
            <person name="Podicheti R."/>
            <person name="Zhao M."/>
            <person name="Scheffler B.E."/>
            <person name="Stack J.C."/>
            <person name="Feltus F.A."/>
            <person name="Mustiga G.M."/>
            <person name="Amores F."/>
            <person name="Phillips W."/>
            <person name="Marelli J.P."/>
            <person name="May G.D."/>
            <person name="Shapiro H."/>
            <person name="Ma J."/>
            <person name="Bustamante C.D."/>
            <person name="Schnell R.J."/>
            <person name="Main D."/>
            <person name="Gilbert D."/>
            <person name="Parida L."/>
            <person name="Kuhn D.N."/>
        </authorList>
    </citation>
    <scope>NUCLEOTIDE SEQUENCE [LARGE SCALE GENOMIC DNA]</scope>
    <source>
        <strain evidence="2">cv. Matina 1-6</strain>
    </source>
</reference>
<evidence type="ECO:0000313" key="2">
    <source>
        <dbReference type="Proteomes" id="UP000026915"/>
    </source>
</evidence>
<dbReference type="AlphaFoldDB" id="A0A061EV19"/>
<keyword evidence="2" id="KW-1185">Reference proteome</keyword>
<evidence type="ECO:0000313" key="1">
    <source>
        <dbReference type="EMBL" id="EOY08940.1"/>
    </source>
</evidence>
<sequence>MHSRIVGIHDVDAFSALSTQNNPYSNTYNPGWKNHPNFSWANDQGTLRNLEIQVGQLANLLNNGAQGTLPSDTEVNLRRKGKEQVMAITLRSGEKIESGVNPARLLDKPVENEIVIETTDKKIQKKKKESKGKLTTITLCSVHSETET</sequence>
<dbReference type="HOGENOM" id="CLU_1762081_0_0_1"/>
<proteinExistence type="predicted"/>
<dbReference type="EMBL" id="CM001883">
    <property type="protein sequence ID" value="EOY08940.1"/>
    <property type="molecule type" value="Genomic_DNA"/>
</dbReference>
<dbReference type="InParanoid" id="A0A061EV19"/>